<dbReference type="EMBL" id="JAYGHY010000003">
    <property type="protein sequence ID" value="MEA5441289.1"/>
    <property type="molecule type" value="Genomic_DNA"/>
</dbReference>
<sequence length="292" mass="33926">MTKRVLVTFTDSRMKLARRRLCRQAKEMQVYTDIVGASELDLSPEFRQRFKDYLTPEHRGFGYYAWKPQIVLQTLERLQDGDQVHWIDSGCHLNPAGRERLQELFAMTVEAPSGVQGFECLPPNGSLVYKERQFPDQGESHWTKGDLLDQLGVRGRPDITTTQQLGATTFFVRKCPASMDFMRHWIRVFSEDFSMIDDSPSLSPNLEGFIEHRHDQSIYSILGKLLPISTISVFEFWFPRTDNCWLPDWEMVGDSPIQIRRDRGLKGESRLKIATLQAKGRLKRLLHGWRPH</sequence>
<evidence type="ECO:0000313" key="1">
    <source>
        <dbReference type="EMBL" id="MEA5441289.1"/>
    </source>
</evidence>
<evidence type="ECO:0000313" key="2">
    <source>
        <dbReference type="Proteomes" id="UP001302329"/>
    </source>
</evidence>
<dbReference type="RefSeq" id="WP_323355435.1">
    <property type="nucleotide sequence ID" value="NZ_JAYGHY010000003.1"/>
</dbReference>
<organism evidence="1 2">
    <name type="scientific">Cyanobium gracile UHCC 0281</name>
    <dbReference type="NCBI Taxonomy" id="3110309"/>
    <lineage>
        <taxon>Bacteria</taxon>
        <taxon>Bacillati</taxon>
        <taxon>Cyanobacteriota</taxon>
        <taxon>Cyanophyceae</taxon>
        <taxon>Synechococcales</taxon>
        <taxon>Prochlorococcaceae</taxon>
        <taxon>Cyanobium</taxon>
    </lineage>
</organism>
<protein>
    <submittedName>
        <fullName evidence="1">Uncharacterized protein</fullName>
    </submittedName>
</protein>
<dbReference type="Proteomes" id="UP001302329">
    <property type="component" value="Unassembled WGS sequence"/>
</dbReference>
<comment type="caution">
    <text evidence="1">The sequence shown here is derived from an EMBL/GenBank/DDBJ whole genome shotgun (WGS) entry which is preliminary data.</text>
</comment>
<gene>
    <name evidence="1" type="ORF">VB739_01825</name>
</gene>
<keyword evidence="2" id="KW-1185">Reference proteome</keyword>
<name>A0ABU5SS12_9CYAN</name>
<reference evidence="1 2" key="1">
    <citation type="submission" date="2023-12" db="EMBL/GenBank/DDBJ databases">
        <title>Baltic Sea Cyanobacteria.</title>
        <authorList>
            <person name="Delbaje E."/>
            <person name="Fewer D.P."/>
            <person name="Shishido T.K."/>
        </authorList>
    </citation>
    <scope>NUCLEOTIDE SEQUENCE [LARGE SCALE GENOMIC DNA]</scope>
    <source>
        <strain evidence="1 2">UHCC 0281</strain>
    </source>
</reference>
<accession>A0ABU5SS12</accession>
<proteinExistence type="predicted"/>